<keyword evidence="1" id="KW-0808">Transferase</keyword>
<keyword evidence="2 7" id="KW-0418">Kinase</keyword>
<accession>A0A7X0NDV7</accession>
<evidence type="ECO:0000256" key="3">
    <source>
        <dbReference type="ARBA" id="ARBA00023012"/>
    </source>
</evidence>
<feature type="transmembrane region" description="Helical" evidence="5">
    <location>
        <begin position="114"/>
        <end position="132"/>
    </location>
</feature>
<feature type="transmembrane region" description="Helical" evidence="5">
    <location>
        <begin position="138"/>
        <end position="159"/>
    </location>
</feature>
<dbReference type="AlphaFoldDB" id="A0A7X0NDV7"/>
<gene>
    <name evidence="7" type="ORF">HNQ55_000086</name>
</gene>
<evidence type="ECO:0000256" key="2">
    <source>
        <dbReference type="ARBA" id="ARBA00022777"/>
    </source>
</evidence>
<sequence>MASCKNNIDVEVWFAWLTAIIVASSAIVLMYSHDKYPIWMLFLTATCFVCFMIAWQQVISDNHLLLSIKTRWLLVAGQYFLVLVIFYIVPYAYTAILLTLWSVQLPLLLSFQKCLIWSPIWSLAVWALYGIYWGEEYAVLTATLFWTFNVFALIMVNIANKEKQAREAAQRLNRELSISQSLLAEASKQSERIRIARNIHDLLGHHLTALTINLQVAERLSDGDAKAKVIQCYSLAKLLLGDVRDAVCEIREKSDIDIFKSLLSLKNQVDQIEINIDVDDSVLIQDVSLATLFMRCAQEAVTNCLKHSSATTMFIKVFKEKSAIGMHISDNGYVSTPIEVGNGLRGMHERVSDFKGNFTFNGSLSGFNILLLIPESAV</sequence>
<proteinExistence type="predicted"/>
<dbReference type="SUPFAM" id="SSF55874">
    <property type="entry name" value="ATPase domain of HSP90 chaperone/DNA topoisomerase II/histidine kinase"/>
    <property type="match status" value="1"/>
</dbReference>
<keyword evidence="8" id="KW-1185">Reference proteome</keyword>
<dbReference type="Gene3D" id="3.30.565.10">
    <property type="entry name" value="Histidine kinase-like ATPase, C-terminal domain"/>
    <property type="match status" value="1"/>
</dbReference>
<keyword evidence="5" id="KW-0472">Membrane</keyword>
<name>A0A7X0NDV7_9GAMM</name>
<dbReference type="InterPro" id="IPR011712">
    <property type="entry name" value="Sig_transdc_His_kin_sub3_dim/P"/>
</dbReference>
<feature type="transmembrane region" description="Helical" evidence="5">
    <location>
        <begin position="12"/>
        <end position="31"/>
    </location>
</feature>
<feature type="coiled-coil region" evidence="4">
    <location>
        <begin position="155"/>
        <end position="189"/>
    </location>
</feature>
<dbReference type="GO" id="GO:0000155">
    <property type="term" value="F:phosphorelay sensor kinase activity"/>
    <property type="evidence" value="ECO:0007669"/>
    <property type="project" value="InterPro"/>
</dbReference>
<dbReference type="PANTHER" id="PTHR24421">
    <property type="entry name" value="NITRATE/NITRITE SENSOR PROTEIN NARX-RELATED"/>
    <property type="match status" value="1"/>
</dbReference>
<dbReference type="GO" id="GO:0016020">
    <property type="term" value="C:membrane"/>
    <property type="evidence" value="ECO:0007669"/>
    <property type="project" value="InterPro"/>
</dbReference>
<keyword evidence="5" id="KW-0812">Transmembrane</keyword>
<feature type="transmembrane region" description="Helical" evidence="5">
    <location>
        <begin position="38"/>
        <end position="59"/>
    </location>
</feature>
<dbReference type="InterPro" id="IPR050482">
    <property type="entry name" value="Sensor_HK_TwoCompSys"/>
</dbReference>
<evidence type="ECO:0000259" key="6">
    <source>
        <dbReference type="Pfam" id="PF07730"/>
    </source>
</evidence>
<dbReference type="PANTHER" id="PTHR24421:SF59">
    <property type="entry name" value="OXYGEN SENSOR HISTIDINE KINASE NREB"/>
    <property type="match status" value="1"/>
</dbReference>
<evidence type="ECO:0000313" key="8">
    <source>
        <dbReference type="Proteomes" id="UP000537141"/>
    </source>
</evidence>
<feature type="transmembrane region" description="Helical" evidence="5">
    <location>
        <begin position="79"/>
        <end position="102"/>
    </location>
</feature>
<reference evidence="7 8" key="1">
    <citation type="submission" date="2020-08" db="EMBL/GenBank/DDBJ databases">
        <title>Genomic Encyclopedia of Type Strains, Phase IV (KMG-IV): sequencing the most valuable type-strain genomes for metagenomic binning, comparative biology and taxonomic classification.</title>
        <authorList>
            <person name="Goeker M."/>
        </authorList>
    </citation>
    <scope>NUCLEOTIDE SEQUENCE [LARGE SCALE GENOMIC DNA]</scope>
    <source>
        <strain evidence="7 8">DSM 26287</strain>
    </source>
</reference>
<dbReference type="Proteomes" id="UP000537141">
    <property type="component" value="Unassembled WGS sequence"/>
</dbReference>
<keyword evidence="3" id="KW-0902">Two-component regulatory system</keyword>
<protein>
    <submittedName>
        <fullName evidence="7">Signal transduction histidine kinase</fullName>
    </submittedName>
</protein>
<evidence type="ECO:0000256" key="1">
    <source>
        <dbReference type="ARBA" id="ARBA00022679"/>
    </source>
</evidence>
<keyword evidence="4" id="KW-0175">Coiled coil</keyword>
<dbReference type="GO" id="GO:0046983">
    <property type="term" value="F:protein dimerization activity"/>
    <property type="evidence" value="ECO:0007669"/>
    <property type="project" value="InterPro"/>
</dbReference>
<feature type="domain" description="Signal transduction histidine kinase subgroup 3 dimerisation and phosphoacceptor" evidence="6">
    <location>
        <begin position="191"/>
        <end position="253"/>
    </location>
</feature>
<keyword evidence="5" id="KW-1133">Transmembrane helix</keyword>
<dbReference type="EMBL" id="JACHHU010000001">
    <property type="protein sequence ID" value="MBB6541612.1"/>
    <property type="molecule type" value="Genomic_DNA"/>
</dbReference>
<evidence type="ECO:0000313" key="7">
    <source>
        <dbReference type="EMBL" id="MBB6541612.1"/>
    </source>
</evidence>
<dbReference type="InterPro" id="IPR036890">
    <property type="entry name" value="HATPase_C_sf"/>
</dbReference>
<evidence type="ECO:0000256" key="5">
    <source>
        <dbReference type="SAM" id="Phobius"/>
    </source>
</evidence>
<dbReference type="CDD" id="cd16917">
    <property type="entry name" value="HATPase_UhpB-NarQ-NarX-like"/>
    <property type="match status" value="1"/>
</dbReference>
<dbReference type="Gene3D" id="1.20.5.1930">
    <property type="match status" value="1"/>
</dbReference>
<dbReference type="Pfam" id="PF07730">
    <property type="entry name" value="HisKA_3"/>
    <property type="match status" value="1"/>
</dbReference>
<comment type="caution">
    <text evidence="7">The sequence shown here is derived from an EMBL/GenBank/DDBJ whole genome shotgun (WGS) entry which is preliminary data.</text>
</comment>
<dbReference type="RefSeq" id="WP_184421018.1">
    <property type="nucleotide sequence ID" value="NZ_AP027362.1"/>
</dbReference>
<evidence type="ECO:0000256" key="4">
    <source>
        <dbReference type="SAM" id="Coils"/>
    </source>
</evidence>
<organism evidence="7 8">
    <name type="scientific">Thalassotalea piscium</name>
    <dbReference type="NCBI Taxonomy" id="1230533"/>
    <lineage>
        <taxon>Bacteria</taxon>
        <taxon>Pseudomonadati</taxon>
        <taxon>Pseudomonadota</taxon>
        <taxon>Gammaproteobacteria</taxon>
        <taxon>Alteromonadales</taxon>
        <taxon>Colwelliaceae</taxon>
        <taxon>Thalassotalea</taxon>
    </lineage>
</organism>